<name>A0AAW0W1F2_CHEQU</name>
<evidence type="ECO:0000313" key="2">
    <source>
        <dbReference type="Proteomes" id="UP001445076"/>
    </source>
</evidence>
<protein>
    <submittedName>
        <fullName evidence="1">Uncharacterized protein</fullName>
    </submittedName>
</protein>
<organism evidence="1 2">
    <name type="scientific">Cherax quadricarinatus</name>
    <name type="common">Australian red claw crayfish</name>
    <dbReference type="NCBI Taxonomy" id="27406"/>
    <lineage>
        <taxon>Eukaryota</taxon>
        <taxon>Metazoa</taxon>
        <taxon>Ecdysozoa</taxon>
        <taxon>Arthropoda</taxon>
        <taxon>Crustacea</taxon>
        <taxon>Multicrustacea</taxon>
        <taxon>Malacostraca</taxon>
        <taxon>Eumalacostraca</taxon>
        <taxon>Eucarida</taxon>
        <taxon>Decapoda</taxon>
        <taxon>Pleocyemata</taxon>
        <taxon>Astacidea</taxon>
        <taxon>Parastacoidea</taxon>
        <taxon>Parastacidae</taxon>
        <taxon>Cherax</taxon>
    </lineage>
</organism>
<proteinExistence type="predicted"/>
<evidence type="ECO:0000313" key="1">
    <source>
        <dbReference type="EMBL" id="KAK8723433.1"/>
    </source>
</evidence>
<accession>A0AAW0W1F2</accession>
<gene>
    <name evidence="1" type="ORF">OTU49_011708</name>
</gene>
<comment type="caution">
    <text evidence="1">The sequence shown here is derived from an EMBL/GenBank/DDBJ whole genome shotgun (WGS) entry which is preliminary data.</text>
</comment>
<keyword evidence="2" id="KW-1185">Reference proteome</keyword>
<dbReference type="AlphaFoldDB" id="A0AAW0W1F2"/>
<dbReference type="EMBL" id="JARKIK010000089">
    <property type="protein sequence ID" value="KAK8723433.1"/>
    <property type="molecule type" value="Genomic_DNA"/>
</dbReference>
<sequence length="111" mass="12796">MLVRKQKLKVPFCTSKPMEKTVTFPVNLETKAESSFLYFRITEKSVTFLETKAGSFFLYFRITEKSVTFLETKAGSSFSYLKITRYFSSLQTKAKSKLVLKPVQNLNKVTV</sequence>
<dbReference type="Proteomes" id="UP001445076">
    <property type="component" value="Unassembled WGS sequence"/>
</dbReference>
<reference evidence="1 2" key="1">
    <citation type="journal article" date="2024" name="BMC Genomics">
        <title>Genome assembly of redclaw crayfish (Cherax quadricarinatus) provides insights into its immune adaptation and hypoxia tolerance.</title>
        <authorList>
            <person name="Liu Z."/>
            <person name="Zheng J."/>
            <person name="Li H."/>
            <person name="Fang K."/>
            <person name="Wang S."/>
            <person name="He J."/>
            <person name="Zhou D."/>
            <person name="Weng S."/>
            <person name="Chi M."/>
            <person name="Gu Z."/>
            <person name="He J."/>
            <person name="Li F."/>
            <person name="Wang M."/>
        </authorList>
    </citation>
    <scope>NUCLEOTIDE SEQUENCE [LARGE SCALE GENOMIC DNA]</scope>
    <source>
        <strain evidence="1">ZL_2023a</strain>
    </source>
</reference>